<keyword evidence="5" id="KW-1185">Reference proteome</keyword>
<proteinExistence type="predicted"/>
<keyword evidence="2" id="KW-0175">Coiled coil</keyword>
<dbReference type="PANTHER" id="PTHR32347:SF14">
    <property type="entry name" value="EFFLUX SYSTEM COMPONENT YKNX-RELATED"/>
    <property type="match status" value="1"/>
</dbReference>
<evidence type="ECO:0000256" key="1">
    <source>
        <dbReference type="ARBA" id="ARBA00004196"/>
    </source>
</evidence>
<feature type="transmembrane region" description="Helical" evidence="3">
    <location>
        <begin position="32"/>
        <end position="51"/>
    </location>
</feature>
<dbReference type="SUPFAM" id="SSF111369">
    <property type="entry name" value="HlyD-like secretion proteins"/>
    <property type="match status" value="1"/>
</dbReference>
<accession>A0A6C0G2P9</accession>
<gene>
    <name evidence="4" type="ORF">GXP70_19565</name>
</gene>
<dbReference type="RefSeq" id="WP_162358398.1">
    <property type="nucleotide sequence ID" value="NZ_CP048209.1"/>
</dbReference>
<keyword evidence="3" id="KW-1133">Transmembrane helix</keyword>
<dbReference type="AlphaFoldDB" id="A0A6C0G2P9"/>
<dbReference type="Gene3D" id="2.40.50.100">
    <property type="match status" value="1"/>
</dbReference>
<evidence type="ECO:0000256" key="3">
    <source>
        <dbReference type="SAM" id="Phobius"/>
    </source>
</evidence>
<protein>
    <submittedName>
        <fullName evidence="4">NHLP bacteriocin system secretion protein</fullName>
    </submittedName>
</protein>
<sequence length="321" mass="33748">MNKDVYRKVSLERLSSPEQLDTLMRVTSPRGWLALAALGLLLLSAIAWGIGGTISTKMETQGVFIRPGGLQTIYAGASGTITDIRVVENDEVTKGDVVARVEQPALLEKLGQLNQSLKAAQGEYGQQPNKALAGQIDAVQAAIVAAKSNYMAASRIVSPYTGRVLEVRSKAGSAIGSGMPLLTVESGAKQAGALEAVMYLPVQQGKTIVPGMAANIYPSSVNREEYGFIRGRVTTVSEYPVTAQAMMATIGSEALVAELAGRGAALLEVRIAPLLDPGTASGYKWSTTDGPPVRIDSGTPVTASIIIKTQKPITSIIPQIK</sequence>
<dbReference type="InterPro" id="IPR050465">
    <property type="entry name" value="UPF0194_transport"/>
</dbReference>
<dbReference type="GO" id="GO:0030313">
    <property type="term" value="C:cell envelope"/>
    <property type="evidence" value="ECO:0007669"/>
    <property type="project" value="UniProtKB-SubCell"/>
</dbReference>
<keyword evidence="3" id="KW-0812">Transmembrane</keyword>
<organism evidence="4 5">
    <name type="scientific">Paenibacillus lycopersici</name>
    <dbReference type="NCBI Taxonomy" id="2704462"/>
    <lineage>
        <taxon>Bacteria</taxon>
        <taxon>Bacillati</taxon>
        <taxon>Bacillota</taxon>
        <taxon>Bacilli</taxon>
        <taxon>Bacillales</taxon>
        <taxon>Paenibacillaceae</taxon>
        <taxon>Paenibacillus</taxon>
    </lineage>
</organism>
<dbReference type="InterPro" id="IPR022275">
    <property type="entry name" value="NHPM_bacteriocin_SS_HylD"/>
</dbReference>
<evidence type="ECO:0000313" key="4">
    <source>
        <dbReference type="EMBL" id="QHT61961.1"/>
    </source>
</evidence>
<dbReference type="Proteomes" id="UP000476064">
    <property type="component" value="Chromosome"/>
</dbReference>
<dbReference type="PANTHER" id="PTHR32347">
    <property type="entry name" value="EFFLUX SYSTEM COMPONENT YKNX-RELATED"/>
    <property type="match status" value="1"/>
</dbReference>
<evidence type="ECO:0000256" key="2">
    <source>
        <dbReference type="ARBA" id="ARBA00023054"/>
    </source>
</evidence>
<reference evidence="4 5" key="1">
    <citation type="submission" date="2020-01" db="EMBL/GenBank/DDBJ databases">
        <title>Paenibacillus sp. nov., isolated from tomato rhizosphere.</title>
        <authorList>
            <person name="Weon H.-Y."/>
            <person name="Lee S.A."/>
        </authorList>
    </citation>
    <scope>NUCLEOTIDE SEQUENCE [LARGE SCALE GENOMIC DNA]</scope>
    <source>
        <strain evidence="4 5">12200R-189</strain>
    </source>
</reference>
<dbReference type="EMBL" id="CP048209">
    <property type="protein sequence ID" value="QHT61961.1"/>
    <property type="molecule type" value="Genomic_DNA"/>
</dbReference>
<dbReference type="NCBIfam" id="TIGR03794">
    <property type="entry name" value="NHLM_micro_HlyD"/>
    <property type="match status" value="1"/>
</dbReference>
<dbReference type="KEGG" id="plyc:GXP70_19565"/>
<evidence type="ECO:0000313" key="5">
    <source>
        <dbReference type="Proteomes" id="UP000476064"/>
    </source>
</evidence>
<comment type="subcellular location">
    <subcellularLocation>
        <location evidence="1">Cell envelope</location>
    </subcellularLocation>
</comment>
<keyword evidence="3" id="KW-0472">Membrane</keyword>
<name>A0A6C0G2P9_9BACL</name>